<reference evidence="1" key="1">
    <citation type="submission" date="2006-10" db="EMBL/GenBank/DDBJ databases">
        <authorList>
            <person name="Amadeo P."/>
            <person name="Zhao Q."/>
            <person name="Wortman J."/>
            <person name="Fraser-Liggett C."/>
            <person name="Carlton J."/>
        </authorList>
    </citation>
    <scope>NUCLEOTIDE SEQUENCE</scope>
    <source>
        <strain evidence="1">G3</strain>
    </source>
</reference>
<evidence type="ECO:0000313" key="1">
    <source>
        <dbReference type="EMBL" id="EAX70721.1"/>
    </source>
</evidence>
<organism evidence="1 2">
    <name type="scientific">Trichomonas vaginalis (strain ATCC PRA-98 / G3)</name>
    <dbReference type="NCBI Taxonomy" id="412133"/>
    <lineage>
        <taxon>Eukaryota</taxon>
        <taxon>Metamonada</taxon>
        <taxon>Parabasalia</taxon>
        <taxon>Trichomonadida</taxon>
        <taxon>Trichomonadidae</taxon>
        <taxon>Trichomonas</taxon>
    </lineage>
</organism>
<dbReference type="EMBL" id="DS135575">
    <property type="protein sequence ID" value="EAX70721.1"/>
    <property type="molecule type" value="Genomic_DNA"/>
</dbReference>
<reference evidence="1" key="2">
    <citation type="journal article" date="2007" name="Science">
        <title>Draft genome sequence of the sexually transmitted pathogen Trichomonas vaginalis.</title>
        <authorList>
            <person name="Carlton J.M."/>
            <person name="Hirt R.P."/>
            <person name="Silva J.C."/>
            <person name="Delcher A.L."/>
            <person name="Schatz M."/>
            <person name="Zhao Q."/>
            <person name="Wortman J.R."/>
            <person name="Bidwell S.L."/>
            <person name="Alsmark U.C.M."/>
            <person name="Besteiro S."/>
            <person name="Sicheritz-Ponten T."/>
            <person name="Noel C.J."/>
            <person name="Dacks J.B."/>
            <person name="Foster P.G."/>
            <person name="Simillion C."/>
            <person name="Van de Peer Y."/>
            <person name="Miranda-Saavedra D."/>
            <person name="Barton G.J."/>
            <person name="Westrop G.D."/>
            <person name="Mueller S."/>
            <person name="Dessi D."/>
            <person name="Fiori P.L."/>
            <person name="Ren Q."/>
            <person name="Paulsen I."/>
            <person name="Zhang H."/>
            <person name="Bastida-Corcuera F.D."/>
            <person name="Simoes-Barbosa A."/>
            <person name="Brown M.T."/>
            <person name="Hayes R.D."/>
            <person name="Mukherjee M."/>
            <person name="Okumura C.Y."/>
            <person name="Schneider R."/>
            <person name="Smith A.J."/>
            <person name="Vanacova S."/>
            <person name="Villalvazo M."/>
            <person name="Haas B.J."/>
            <person name="Pertea M."/>
            <person name="Feldblyum T.V."/>
            <person name="Utterback T.R."/>
            <person name="Shu C.L."/>
            <person name="Osoegawa K."/>
            <person name="de Jong P.J."/>
            <person name="Hrdy I."/>
            <person name="Horvathova L."/>
            <person name="Zubacova Z."/>
            <person name="Dolezal P."/>
            <person name="Malik S.B."/>
            <person name="Logsdon J.M. Jr."/>
            <person name="Henze K."/>
            <person name="Gupta A."/>
            <person name="Wang C.C."/>
            <person name="Dunne R.L."/>
            <person name="Upcroft J.A."/>
            <person name="Upcroft P."/>
            <person name="White O."/>
            <person name="Salzberg S.L."/>
            <person name="Tang P."/>
            <person name="Chiu C.-H."/>
            <person name="Lee Y.-S."/>
            <person name="Embley T.M."/>
            <person name="Coombs G.H."/>
            <person name="Mottram J.C."/>
            <person name="Tachezy J."/>
            <person name="Fraser-Liggett C.M."/>
            <person name="Johnson P.J."/>
        </authorList>
    </citation>
    <scope>NUCLEOTIDE SEQUENCE [LARGE SCALE GENOMIC DNA]</scope>
    <source>
        <strain evidence="1">G3</strain>
    </source>
</reference>
<protein>
    <submittedName>
        <fullName evidence="1">Uncharacterized protein</fullName>
    </submittedName>
</protein>
<keyword evidence="2" id="KW-1185">Reference proteome</keyword>
<dbReference type="VEuPathDB" id="TrichDB:TVAG_520720"/>
<dbReference type="Proteomes" id="UP000001542">
    <property type="component" value="Unassembled WGS sequence"/>
</dbReference>
<gene>
    <name evidence="1" type="ORF">TVAG_520720</name>
</gene>
<dbReference type="AlphaFoldDB" id="A2HIP4"/>
<evidence type="ECO:0000313" key="2">
    <source>
        <dbReference type="Proteomes" id="UP000001542"/>
    </source>
</evidence>
<accession>A2HIP4</accession>
<proteinExistence type="predicted"/>
<sequence length="78" mass="8921">MEGFEFMPLDSKEGAEEVVVAAFYASSHVDAFRTYQDDLEKEVESLERSKCCLSSSVETLHRSMRRKNKQLIITELSS</sequence>
<dbReference type="InParanoid" id="A2HIP4"/>
<dbReference type="SMR" id="A2HIP4"/>
<name>A2HIP4_TRIV3</name>